<evidence type="ECO:0000259" key="3">
    <source>
        <dbReference type="Pfam" id="PF07732"/>
    </source>
</evidence>
<feature type="domain" description="Plastocyanin-like" evidence="3">
    <location>
        <begin position="65"/>
        <end position="101"/>
    </location>
</feature>
<dbReference type="Gene3D" id="2.60.40.420">
    <property type="entry name" value="Cupredoxins - blue copper proteins"/>
    <property type="match status" value="1"/>
</dbReference>
<dbReference type="InterPro" id="IPR019546">
    <property type="entry name" value="TAT_signal_bac_arc"/>
</dbReference>
<evidence type="ECO:0000313" key="4">
    <source>
        <dbReference type="EMBL" id="SUB18364.1"/>
    </source>
</evidence>
<accession>A0A379AKE7</accession>
<organism evidence="4 5">
    <name type="scientific">Enterobacter agglomerans</name>
    <name type="common">Erwinia herbicola</name>
    <name type="synonym">Pantoea agglomerans</name>
    <dbReference type="NCBI Taxonomy" id="549"/>
    <lineage>
        <taxon>Bacteria</taxon>
        <taxon>Pseudomonadati</taxon>
        <taxon>Pseudomonadota</taxon>
        <taxon>Gammaproteobacteria</taxon>
        <taxon>Enterobacterales</taxon>
        <taxon>Erwiniaceae</taxon>
        <taxon>Pantoea</taxon>
        <taxon>Pantoea agglomerans group</taxon>
    </lineage>
</organism>
<dbReference type="NCBIfam" id="TIGR01409">
    <property type="entry name" value="TAT_signal_seq"/>
    <property type="match status" value="1"/>
</dbReference>
<dbReference type="Pfam" id="PF07732">
    <property type="entry name" value="Cu-oxidase_3"/>
    <property type="match status" value="1"/>
</dbReference>
<feature type="chain" id="PRO_5016682300" evidence="2">
    <location>
        <begin position="27"/>
        <end position="119"/>
    </location>
</feature>
<reference evidence="4 5" key="1">
    <citation type="submission" date="2018-06" db="EMBL/GenBank/DDBJ databases">
        <authorList>
            <consortium name="Pathogen Informatics"/>
            <person name="Doyle S."/>
        </authorList>
    </citation>
    <scope>NUCLEOTIDE SEQUENCE [LARGE SCALE GENOMIC DNA]</scope>
    <source>
        <strain evidence="4 5">NCTC9381</strain>
    </source>
</reference>
<dbReference type="Pfam" id="PF10518">
    <property type="entry name" value="TAT_signal"/>
    <property type="match status" value="1"/>
</dbReference>
<dbReference type="EMBL" id="UGSO01000001">
    <property type="protein sequence ID" value="SUB18364.1"/>
    <property type="molecule type" value="Genomic_DNA"/>
</dbReference>
<proteinExistence type="predicted"/>
<sequence length="119" mass="12850">MQRRHFLKLTAALSAAGALPLWSRFADGSHPSAGCRFRLCWNPMPGAATASPRCRVPPSGTAKRWPTWGYNGSLLGPVLKMQSGKPVTVNIHNRLSEATTTALARAGNPRRSGMAARRQ</sequence>
<keyword evidence="5" id="KW-1185">Reference proteome</keyword>
<keyword evidence="1 2" id="KW-0732">Signal</keyword>
<evidence type="ECO:0000256" key="1">
    <source>
        <dbReference type="ARBA" id="ARBA00022729"/>
    </source>
</evidence>
<evidence type="ECO:0000313" key="5">
    <source>
        <dbReference type="Proteomes" id="UP000254640"/>
    </source>
</evidence>
<feature type="signal peptide" evidence="2">
    <location>
        <begin position="1"/>
        <end position="26"/>
    </location>
</feature>
<dbReference type="InterPro" id="IPR008972">
    <property type="entry name" value="Cupredoxin"/>
</dbReference>
<evidence type="ECO:0000256" key="2">
    <source>
        <dbReference type="SAM" id="SignalP"/>
    </source>
</evidence>
<dbReference type="SUPFAM" id="SSF49503">
    <property type="entry name" value="Cupredoxins"/>
    <property type="match status" value="1"/>
</dbReference>
<dbReference type="InterPro" id="IPR011707">
    <property type="entry name" value="Cu-oxidase-like_N"/>
</dbReference>
<gene>
    <name evidence="4" type="primary">cueO_4</name>
    <name evidence="4" type="ORF">NCTC9381_04320</name>
</gene>
<protein>
    <submittedName>
        <fullName evidence="4">Copper efflux oxidase</fullName>
    </submittedName>
</protein>
<name>A0A379AKE7_ENTAG</name>
<dbReference type="GO" id="GO:0005507">
    <property type="term" value="F:copper ion binding"/>
    <property type="evidence" value="ECO:0007669"/>
    <property type="project" value="InterPro"/>
</dbReference>
<dbReference type="AlphaFoldDB" id="A0A379AKE7"/>
<dbReference type="Proteomes" id="UP000254640">
    <property type="component" value="Unassembled WGS sequence"/>
</dbReference>